<reference evidence="16" key="1">
    <citation type="journal article" date="2019" name="Int. J. Syst. Evol. Microbiol.">
        <title>The Global Catalogue of Microorganisms (GCM) 10K type strain sequencing project: providing services to taxonomists for standard genome sequencing and annotation.</title>
        <authorList>
            <consortium name="The Broad Institute Genomics Platform"/>
            <consortium name="The Broad Institute Genome Sequencing Center for Infectious Disease"/>
            <person name="Wu L."/>
            <person name="Ma J."/>
        </authorList>
    </citation>
    <scope>NUCLEOTIDE SEQUENCE [LARGE SCALE GENOMIC DNA]</scope>
    <source>
        <strain evidence="16">JCM 17137</strain>
    </source>
</reference>
<dbReference type="PIRSF" id="PIRSF038945">
    <property type="entry name" value="Thr_synthase"/>
    <property type="match status" value="1"/>
</dbReference>
<dbReference type="EC" id="4.2.3.1" evidence="5 12"/>
<dbReference type="CDD" id="cd01563">
    <property type="entry name" value="Thr-synth_1"/>
    <property type="match status" value="1"/>
</dbReference>
<comment type="function">
    <text evidence="2 13">Catalyzes the gamma-elimination of phosphate from L-phosphohomoserine and the beta-addition of water to produce L-threonine.</text>
</comment>
<sequence length="354" mass="36970">MRTSRSWRGVIDEYRDRLPIPETAPAITLLEGGTPLLPAHRVSELTGCEVLLKVEGLNPTGSFKDRGMTVAISRAAEEGAKAVICASTGNTSASATAYAVRAGMTCAVLIPQGKIAMGKLAQALIHGAKLLQVDGNFDDCLELARKLSVDYPVALVNSVNPYRLQGQKTAAFEVVDTLGDAPEVHCLPVGNAGNISAYWMGYQEYAADGFTTRVPRMFGFQSSGSAPIVNGAPVTHPRTIATAIRIGNPASWALAEKARDDSGGRIDAVTDRRILAAYRLLAAEEGVFVELASAASVAGLMQAVESGHIERGTRVVCTVTGNGLKDPDWALAGASSATTIPVDAHSAATALGLA</sequence>
<evidence type="ECO:0000313" key="16">
    <source>
        <dbReference type="Proteomes" id="UP001500908"/>
    </source>
</evidence>
<evidence type="ECO:0000256" key="5">
    <source>
        <dbReference type="ARBA" id="ARBA00013028"/>
    </source>
</evidence>
<evidence type="ECO:0000256" key="1">
    <source>
        <dbReference type="ARBA" id="ARBA00001933"/>
    </source>
</evidence>
<evidence type="ECO:0000256" key="2">
    <source>
        <dbReference type="ARBA" id="ARBA00003648"/>
    </source>
</evidence>
<evidence type="ECO:0000256" key="3">
    <source>
        <dbReference type="ARBA" id="ARBA00004979"/>
    </source>
</evidence>
<evidence type="ECO:0000256" key="10">
    <source>
        <dbReference type="ARBA" id="ARBA00023239"/>
    </source>
</evidence>
<evidence type="ECO:0000256" key="9">
    <source>
        <dbReference type="ARBA" id="ARBA00022898"/>
    </source>
</evidence>
<dbReference type="SUPFAM" id="SSF53686">
    <property type="entry name" value="Tryptophan synthase beta subunit-like PLP-dependent enzymes"/>
    <property type="match status" value="1"/>
</dbReference>
<dbReference type="Proteomes" id="UP001500908">
    <property type="component" value="Unassembled WGS sequence"/>
</dbReference>
<keyword evidence="10 13" id="KW-0456">Lyase</keyword>
<dbReference type="PANTHER" id="PTHR48078">
    <property type="entry name" value="THREONINE DEHYDRATASE, MITOCHONDRIAL-RELATED"/>
    <property type="match status" value="1"/>
</dbReference>
<dbReference type="InterPro" id="IPR004450">
    <property type="entry name" value="Thr_synthase-like"/>
</dbReference>
<keyword evidence="7 13" id="KW-0028">Amino-acid biosynthesis</keyword>
<evidence type="ECO:0000256" key="8">
    <source>
        <dbReference type="ARBA" id="ARBA00022697"/>
    </source>
</evidence>
<keyword evidence="8 13" id="KW-0791">Threonine biosynthesis</keyword>
<dbReference type="NCBIfam" id="TIGR00260">
    <property type="entry name" value="thrC"/>
    <property type="match status" value="1"/>
</dbReference>
<evidence type="ECO:0000256" key="4">
    <source>
        <dbReference type="ARBA" id="ARBA00005517"/>
    </source>
</evidence>
<dbReference type="EMBL" id="BAABDD010000010">
    <property type="protein sequence ID" value="GAA3744816.1"/>
    <property type="molecule type" value="Genomic_DNA"/>
</dbReference>
<comment type="cofactor">
    <cofactor evidence="1 13">
        <name>pyridoxal 5'-phosphate</name>
        <dbReference type="ChEBI" id="CHEBI:597326"/>
    </cofactor>
</comment>
<proteinExistence type="inferred from homology"/>
<evidence type="ECO:0000256" key="6">
    <source>
        <dbReference type="ARBA" id="ARBA00018679"/>
    </source>
</evidence>
<evidence type="ECO:0000313" key="15">
    <source>
        <dbReference type="EMBL" id="GAA3744816.1"/>
    </source>
</evidence>
<evidence type="ECO:0000256" key="11">
    <source>
        <dbReference type="ARBA" id="ARBA00049144"/>
    </source>
</evidence>
<comment type="similarity">
    <text evidence="4 13">Belongs to the threonine synthase family.</text>
</comment>
<evidence type="ECO:0000256" key="7">
    <source>
        <dbReference type="ARBA" id="ARBA00022605"/>
    </source>
</evidence>
<dbReference type="PANTHER" id="PTHR48078:SF6">
    <property type="entry name" value="L-THREONINE DEHYDRATASE CATABOLIC TDCB"/>
    <property type="match status" value="1"/>
</dbReference>
<dbReference type="InterPro" id="IPR000634">
    <property type="entry name" value="Ser/Thr_deHydtase_PyrdxlP-BS"/>
</dbReference>
<comment type="catalytic activity">
    <reaction evidence="11 13">
        <text>O-phospho-L-homoserine + H2O = L-threonine + phosphate</text>
        <dbReference type="Rhea" id="RHEA:10840"/>
        <dbReference type="ChEBI" id="CHEBI:15377"/>
        <dbReference type="ChEBI" id="CHEBI:43474"/>
        <dbReference type="ChEBI" id="CHEBI:57590"/>
        <dbReference type="ChEBI" id="CHEBI:57926"/>
        <dbReference type="EC" id="4.2.3.1"/>
    </reaction>
</comment>
<dbReference type="Gene3D" id="3.40.50.1100">
    <property type="match status" value="2"/>
</dbReference>
<dbReference type="InterPro" id="IPR050147">
    <property type="entry name" value="Ser/Thr_Dehydratase"/>
</dbReference>
<gene>
    <name evidence="15" type="primary">thrC_1</name>
    <name evidence="15" type="ORF">GCM10022402_25560</name>
</gene>
<dbReference type="InterPro" id="IPR001926">
    <property type="entry name" value="TrpB-like_PALP"/>
</dbReference>
<comment type="pathway">
    <text evidence="3 13">Amino-acid biosynthesis; L-threonine biosynthesis; L-threonine from L-aspartate: step 5/5.</text>
</comment>
<evidence type="ECO:0000256" key="12">
    <source>
        <dbReference type="NCBIfam" id="TIGR00260"/>
    </source>
</evidence>
<dbReference type="InterPro" id="IPR026260">
    <property type="entry name" value="Thr_Synthase_bac/arc"/>
</dbReference>
<dbReference type="PROSITE" id="PS00165">
    <property type="entry name" value="DEHYDRATASE_SER_THR"/>
    <property type="match status" value="1"/>
</dbReference>
<evidence type="ECO:0000259" key="14">
    <source>
        <dbReference type="Pfam" id="PF00291"/>
    </source>
</evidence>
<dbReference type="InterPro" id="IPR036052">
    <property type="entry name" value="TrpB-like_PALP_sf"/>
</dbReference>
<feature type="domain" description="Tryptophan synthase beta chain-like PALP" evidence="14">
    <location>
        <begin position="27"/>
        <end position="321"/>
    </location>
</feature>
<protein>
    <recommendedName>
        <fullName evidence="6 12">Threonine synthase</fullName>
        <ecNumber evidence="5 12">4.2.3.1</ecNumber>
    </recommendedName>
</protein>
<organism evidence="15 16">
    <name type="scientific">Salinactinospora qingdaonensis</name>
    <dbReference type="NCBI Taxonomy" id="702744"/>
    <lineage>
        <taxon>Bacteria</taxon>
        <taxon>Bacillati</taxon>
        <taxon>Actinomycetota</taxon>
        <taxon>Actinomycetes</taxon>
        <taxon>Streptosporangiales</taxon>
        <taxon>Nocardiopsidaceae</taxon>
        <taxon>Salinactinospora</taxon>
    </lineage>
</organism>
<dbReference type="Pfam" id="PF00291">
    <property type="entry name" value="PALP"/>
    <property type="match status" value="1"/>
</dbReference>
<comment type="caution">
    <text evidence="15">The sequence shown here is derived from an EMBL/GenBank/DDBJ whole genome shotgun (WGS) entry which is preliminary data.</text>
</comment>
<dbReference type="RefSeq" id="WP_344971283.1">
    <property type="nucleotide sequence ID" value="NZ_BAABDD010000010.1"/>
</dbReference>
<name>A0ABP7FRR2_9ACTN</name>
<evidence type="ECO:0000256" key="13">
    <source>
        <dbReference type="PIRNR" id="PIRNR038945"/>
    </source>
</evidence>
<keyword evidence="16" id="KW-1185">Reference proteome</keyword>
<accession>A0ABP7FRR2</accession>
<keyword evidence="9 13" id="KW-0663">Pyridoxal phosphate</keyword>